<evidence type="ECO:0000259" key="5">
    <source>
        <dbReference type="Pfam" id="PF16987"/>
    </source>
</evidence>
<keyword evidence="7" id="KW-1185">Reference proteome</keyword>
<feature type="region of interest" description="Disordered" evidence="4">
    <location>
        <begin position="914"/>
        <end position="993"/>
    </location>
</feature>
<protein>
    <recommendedName>
        <fullName evidence="5">Mediator complex subunit 15 KIX domain-containing protein</fullName>
    </recommendedName>
</protein>
<feature type="region of interest" description="Disordered" evidence="4">
    <location>
        <begin position="684"/>
        <end position="703"/>
    </location>
</feature>
<dbReference type="InterPro" id="IPR036546">
    <property type="entry name" value="MED15_KIX"/>
</dbReference>
<feature type="region of interest" description="Disordered" evidence="4">
    <location>
        <begin position="256"/>
        <end position="325"/>
    </location>
</feature>
<dbReference type="Gene3D" id="1.10.246.20">
    <property type="entry name" value="Coactivator CBP, KIX domain"/>
    <property type="match status" value="1"/>
</dbReference>
<dbReference type="OrthoDB" id="6069at2759"/>
<sequence>MNTQDWKRDMTTEDRLKVCQHILTKLNNVYAPEADREILKNQTSMFESKAFQSASSRQDYLEHIAEGLSQLEQSHQARAIHLPLSQQQAPLPPQQSIIQQQPASGAAVQVQSAQAQEAFRRAQIQQQRYLADQSRMQNRLGQQSQQPPRQTQPHQHSTIQPKTQDFARRAAVNAKRSPAALDGKPNESAAKTAATAPATVAAAKAQAPNPTSMADLEAQRRMLHMSMRHPEFATLANLPAAARAEYLMALRHQSDRPPITSQSVSSAAVHAAHQPSSTQQPGQHKQFGAPGVMGNINAARQQASQPVHTSMPGQVPNRGALGAHRAGNMHIPRNATMNPSTTNDQRAAQLATIAAAASNVGLKVSPEQIRNFSQDQLRRFFAIWTAQNAHMNAANQNAAAAAAATQQPPANLGRVNEGQAHANMNPGANWMGRMGNAAAVNQANMIAAQNNINHAIALKKQAMLQKAGEQQLQQTNAAARSNAALASHAAHAKRAVGMNPSQMNPLLSNQKTRHGKTGITPQDNQQAMAEALQNANRINNSRGLASASVGMVHGNAAMAAMSSAPLQHQPSEALQSAQKSSVPATAAATAAAAQEEKFWKRLEGIQRKYTASLNRILPFIQELHQKQPIPQQSQGVTLLRQCITVLQWRRGVSNLNKIGMSMSILDKTESFLSKLMTPNSMYTASQLQGNRSKPGRDASEANAAMNPGAKGLAQANAQAAMANAAARPSADANASHVSPRIAPSQLTPQQRLRFQQQQRVYQMQQQQSLQLLKEMSAAHSAQQRAGRPAVGITAGLDVSKHAAAAAAAAATPAARFKNARMRSQAPKAVSRSQAPPVSRQVQGLTMNQMPIPGRGQTQAELQAKTQAQVAQVGVRVPNPAAVQQHTQAQAQALAQAKASNPRVQQIQAQQAAAAAAAKAHHARRAATSGARATQSMTRTHSQSGTQSGLKRSESWGTQSQATAATGVTSAPPQVPQAAQPRDRRPEMSAQQKLQQIDNMVKEVSQQAHQLEQAYEMEAKRQKSERIQITLAALRNSSSASASDEAEKRGAKRKSSLADVENYEAADGVIETKTVFECSPETGLRLAKRPRNEAGDMQLMRDAVKMDVEAAKERNPSLSVEIIEEFGLPVVKCMLRIPGIRFPKLVLRVQRGYPRKGGATYGFERPPMGWVGILEQVRSRFKQVLSISPAASVGVAAILDAWASEADAVVNGSEVSDAKKAKEGEKA</sequence>
<feature type="region of interest" description="Disordered" evidence="4">
    <location>
        <begin position="1034"/>
        <end position="1057"/>
    </location>
</feature>
<dbReference type="Proteomes" id="UP000247409">
    <property type="component" value="Unassembled WGS sequence"/>
</dbReference>
<evidence type="ECO:0000256" key="3">
    <source>
        <dbReference type="SAM" id="Coils"/>
    </source>
</evidence>
<feature type="compositionally biased region" description="Polar residues" evidence="4">
    <location>
        <begin position="132"/>
        <end position="141"/>
    </location>
</feature>
<feature type="region of interest" description="Disordered" evidence="4">
    <location>
        <begin position="132"/>
        <end position="195"/>
    </location>
</feature>
<reference evidence="6 7" key="1">
    <citation type="journal article" date="2018" name="Mol. Biol. Evol.">
        <title>Analysis of the draft genome of the red seaweed Gracilariopsis chorda provides insights into genome size evolution in Rhodophyta.</title>
        <authorList>
            <person name="Lee J."/>
            <person name="Yang E.C."/>
            <person name="Graf L."/>
            <person name="Yang J.H."/>
            <person name="Qiu H."/>
            <person name="Zel Zion U."/>
            <person name="Chan C.X."/>
            <person name="Stephens T.G."/>
            <person name="Weber A.P.M."/>
            <person name="Boo G.H."/>
            <person name="Boo S.M."/>
            <person name="Kim K.M."/>
            <person name="Shin Y."/>
            <person name="Jung M."/>
            <person name="Lee S.J."/>
            <person name="Yim H.S."/>
            <person name="Lee J.H."/>
            <person name="Bhattacharya D."/>
            <person name="Yoon H.S."/>
        </authorList>
    </citation>
    <scope>NUCLEOTIDE SEQUENCE [LARGE SCALE GENOMIC DNA]</scope>
    <source>
        <strain evidence="6 7">SKKU-2015</strain>
        <tissue evidence="6">Whole body</tissue>
    </source>
</reference>
<dbReference type="AlphaFoldDB" id="A0A2V3IE39"/>
<name>A0A2V3IE39_9FLOR</name>
<dbReference type="GO" id="GO:0005634">
    <property type="term" value="C:nucleus"/>
    <property type="evidence" value="ECO:0007669"/>
    <property type="project" value="UniProtKB-SubCell"/>
</dbReference>
<organism evidence="6 7">
    <name type="scientific">Gracilariopsis chorda</name>
    <dbReference type="NCBI Taxonomy" id="448386"/>
    <lineage>
        <taxon>Eukaryota</taxon>
        <taxon>Rhodophyta</taxon>
        <taxon>Florideophyceae</taxon>
        <taxon>Rhodymeniophycidae</taxon>
        <taxon>Gracilariales</taxon>
        <taxon>Gracilariaceae</taxon>
        <taxon>Gracilariopsis</taxon>
    </lineage>
</organism>
<accession>A0A2V3IE39</accession>
<dbReference type="Pfam" id="PF16987">
    <property type="entry name" value="KIX_2"/>
    <property type="match status" value="1"/>
</dbReference>
<evidence type="ECO:0000256" key="1">
    <source>
        <dbReference type="ARBA" id="ARBA00004123"/>
    </source>
</evidence>
<evidence type="ECO:0000256" key="2">
    <source>
        <dbReference type="ARBA" id="ARBA00023242"/>
    </source>
</evidence>
<dbReference type="GO" id="GO:0006355">
    <property type="term" value="P:regulation of DNA-templated transcription"/>
    <property type="evidence" value="ECO:0007669"/>
    <property type="project" value="InterPro"/>
</dbReference>
<dbReference type="GO" id="GO:0003712">
    <property type="term" value="F:transcription coregulator activity"/>
    <property type="evidence" value="ECO:0007669"/>
    <property type="project" value="InterPro"/>
</dbReference>
<dbReference type="EMBL" id="NBIV01000313">
    <property type="protein sequence ID" value="PXF40327.1"/>
    <property type="molecule type" value="Genomic_DNA"/>
</dbReference>
<keyword evidence="3" id="KW-0175">Coiled coil</keyword>
<feature type="compositionally biased region" description="Polar residues" evidence="4">
    <location>
        <begin position="934"/>
        <end position="968"/>
    </location>
</feature>
<feature type="compositionally biased region" description="Low complexity" evidence="4">
    <location>
        <begin position="142"/>
        <end position="158"/>
    </location>
</feature>
<comment type="caution">
    <text evidence="6">The sequence shown here is derived from an EMBL/GenBank/DDBJ whole genome shotgun (WGS) entry which is preliminary data.</text>
</comment>
<feature type="compositionally biased region" description="Polar residues" evidence="4">
    <location>
        <begin position="298"/>
        <end position="312"/>
    </location>
</feature>
<dbReference type="InterPro" id="IPR036529">
    <property type="entry name" value="KIX_dom_sf"/>
</dbReference>
<feature type="region of interest" description="Disordered" evidence="4">
    <location>
        <begin position="712"/>
        <end position="753"/>
    </location>
</feature>
<feature type="domain" description="Mediator complex subunit 15 KIX" evidence="5">
    <location>
        <begin position="3"/>
        <end position="79"/>
    </location>
</feature>
<proteinExistence type="predicted"/>
<evidence type="ECO:0000313" key="7">
    <source>
        <dbReference type="Proteomes" id="UP000247409"/>
    </source>
</evidence>
<feature type="coiled-coil region" evidence="3">
    <location>
        <begin position="993"/>
        <end position="1020"/>
    </location>
</feature>
<keyword evidence="2" id="KW-0539">Nucleus</keyword>
<feature type="compositionally biased region" description="Low complexity" evidence="4">
    <location>
        <begin position="712"/>
        <end position="734"/>
    </location>
</feature>
<gene>
    <name evidence="6" type="ORF">BWQ96_09983</name>
</gene>
<evidence type="ECO:0000313" key="6">
    <source>
        <dbReference type="EMBL" id="PXF40327.1"/>
    </source>
</evidence>
<evidence type="ECO:0000256" key="4">
    <source>
        <dbReference type="SAM" id="MobiDB-lite"/>
    </source>
</evidence>
<feature type="compositionally biased region" description="Low complexity" evidence="4">
    <location>
        <begin position="261"/>
        <end position="277"/>
    </location>
</feature>
<comment type="subcellular location">
    <subcellularLocation>
        <location evidence="1">Nucleus</location>
    </subcellularLocation>
</comment>